<accession>A0A0F6W971</accession>
<dbReference type="EMBL" id="CP011125">
    <property type="protein sequence ID" value="AKF10675.1"/>
    <property type="molecule type" value="Genomic_DNA"/>
</dbReference>
<keyword evidence="3" id="KW-1185">Reference proteome</keyword>
<name>A0A0F6W971_9BACT</name>
<dbReference type="RefSeq" id="WP_053237623.1">
    <property type="nucleotide sequence ID" value="NZ_CP011125.1"/>
</dbReference>
<dbReference type="AlphaFoldDB" id="A0A0F6W971"/>
<reference evidence="2 3" key="1">
    <citation type="submission" date="2015-03" db="EMBL/GenBank/DDBJ databases">
        <title>Genome assembly of Sandaracinus amylolyticus DSM 53668.</title>
        <authorList>
            <person name="Sharma G."/>
            <person name="Subramanian S."/>
        </authorList>
    </citation>
    <scope>NUCLEOTIDE SEQUENCE [LARGE SCALE GENOMIC DNA]</scope>
    <source>
        <strain evidence="2 3">DSM 53668</strain>
    </source>
</reference>
<dbReference type="STRING" id="927083.DB32_007824"/>
<dbReference type="KEGG" id="samy:DB32_007824"/>
<feature type="region of interest" description="Disordered" evidence="1">
    <location>
        <begin position="138"/>
        <end position="158"/>
    </location>
</feature>
<evidence type="ECO:0000313" key="3">
    <source>
        <dbReference type="Proteomes" id="UP000034883"/>
    </source>
</evidence>
<evidence type="ECO:0000256" key="1">
    <source>
        <dbReference type="SAM" id="MobiDB-lite"/>
    </source>
</evidence>
<evidence type="ECO:0000313" key="2">
    <source>
        <dbReference type="EMBL" id="AKF10675.1"/>
    </source>
</evidence>
<gene>
    <name evidence="2" type="ORF">DB32_007824</name>
</gene>
<sequence length="158" mass="17538">MTPVSFLRLGWHFAARLVARAFLPARGLLRFKESYGREGLFELARDEQEVVASLSRCIACGICDAHFGDFTNVARSTMRAPSDVVLAHTRSLPDWDALVRPLAQLERGDLARIERLCPAQIPLARVVEVARRRAEALRAERASAPPALTSPDRKHDPG</sequence>
<dbReference type="Proteomes" id="UP000034883">
    <property type="component" value="Chromosome"/>
</dbReference>
<protein>
    <submittedName>
        <fullName evidence="2">Uncharacterized protein</fullName>
    </submittedName>
</protein>
<proteinExistence type="predicted"/>
<organism evidence="2 3">
    <name type="scientific">Sandaracinus amylolyticus</name>
    <dbReference type="NCBI Taxonomy" id="927083"/>
    <lineage>
        <taxon>Bacteria</taxon>
        <taxon>Pseudomonadati</taxon>
        <taxon>Myxococcota</taxon>
        <taxon>Polyangia</taxon>
        <taxon>Polyangiales</taxon>
        <taxon>Sandaracinaceae</taxon>
        <taxon>Sandaracinus</taxon>
    </lineage>
</organism>